<dbReference type="Gene3D" id="2.30.42.10">
    <property type="match status" value="1"/>
</dbReference>
<dbReference type="EMBL" id="AJWK01010399">
    <property type="status" value="NOT_ANNOTATED_CDS"/>
    <property type="molecule type" value="Genomic_DNA"/>
</dbReference>
<reference evidence="2" key="1">
    <citation type="submission" date="2020-05" db="UniProtKB">
        <authorList>
            <consortium name="EnsemblMetazoa"/>
        </authorList>
    </citation>
    <scope>IDENTIFICATION</scope>
    <source>
        <strain evidence="2">Jacobina</strain>
    </source>
</reference>
<name>A0A1B0FV62_LUTLO</name>
<evidence type="ECO:0008006" key="4">
    <source>
        <dbReference type="Google" id="ProtNLM"/>
    </source>
</evidence>
<dbReference type="AlphaFoldDB" id="A0A1B0FV62"/>
<organism evidence="2 3">
    <name type="scientific">Lutzomyia longipalpis</name>
    <name type="common">Sand fly</name>
    <dbReference type="NCBI Taxonomy" id="7200"/>
    <lineage>
        <taxon>Eukaryota</taxon>
        <taxon>Metazoa</taxon>
        <taxon>Ecdysozoa</taxon>
        <taxon>Arthropoda</taxon>
        <taxon>Hexapoda</taxon>
        <taxon>Insecta</taxon>
        <taxon>Pterygota</taxon>
        <taxon>Neoptera</taxon>
        <taxon>Endopterygota</taxon>
        <taxon>Diptera</taxon>
        <taxon>Nematocera</taxon>
        <taxon>Psychodoidea</taxon>
        <taxon>Psychodidae</taxon>
        <taxon>Lutzomyia</taxon>
        <taxon>Lutzomyia</taxon>
    </lineage>
</organism>
<keyword evidence="3" id="KW-1185">Reference proteome</keyword>
<dbReference type="VEuPathDB" id="VectorBase:LLONM1_002541"/>
<accession>A0A1B0FV62</accession>
<dbReference type="EnsemblMetazoa" id="LLOJ003231-RA">
    <property type="protein sequence ID" value="LLOJ003231-PA"/>
    <property type="gene ID" value="LLOJ003231"/>
</dbReference>
<proteinExistence type="predicted"/>
<dbReference type="VEuPathDB" id="VectorBase:LLOJ003231"/>
<feature type="region of interest" description="Disordered" evidence="1">
    <location>
        <begin position="86"/>
        <end position="108"/>
    </location>
</feature>
<evidence type="ECO:0000313" key="3">
    <source>
        <dbReference type="Proteomes" id="UP000092461"/>
    </source>
</evidence>
<evidence type="ECO:0000256" key="1">
    <source>
        <dbReference type="SAM" id="MobiDB-lite"/>
    </source>
</evidence>
<dbReference type="InterPro" id="IPR036034">
    <property type="entry name" value="PDZ_sf"/>
</dbReference>
<protein>
    <recommendedName>
        <fullName evidence="4">PDZ domain-containing protein</fullName>
    </recommendedName>
</protein>
<feature type="region of interest" description="Disordered" evidence="1">
    <location>
        <begin position="321"/>
        <end position="352"/>
    </location>
</feature>
<dbReference type="Proteomes" id="UP000092461">
    <property type="component" value="Unassembled WGS sequence"/>
</dbReference>
<feature type="compositionally biased region" description="Polar residues" evidence="1">
    <location>
        <begin position="93"/>
        <end position="108"/>
    </location>
</feature>
<feature type="region of interest" description="Disordered" evidence="1">
    <location>
        <begin position="266"/>
        <end position="299"/>
    </location>
</feature>
<dbReference type="SUPFAM" id="SSF50156">
    <property type="entry name" value="PDZ domain-like"/>
    <property type="match status" value="1"/>
</dbReference>
<feature type="region of interest" description="Disordered" evidence="1">
    <location>
        <begin position="204"/>
        <end position="223"/>
    </location>
</feature>
<evidence type="ECO:0000313" key="2">
    <source>
        <dbReference type="EnsemblMetazoa" id="LLOJ003231-PA"/>
    </source>
</evidence>
<sequence>MWIEWALEGEGLYRGDRIIEVNGKIFSGRSREELQRLIGSSSRCQLVVIRQRAMPFAQQQLIQSQEDNLRLQHRISYLEEQVKELQETKESRSSPTNNSHVTSISISSPTPKLVEKPEIFQRGNFITTIVDGKPTKSPPAVAQLSKASHVTKTTIVKDMNGHTNGESEGVRRNLSTSTVSLTSNVSSKRDLEEIRRERYVQRSGRLASCHGHHQQHISRSGDHLHEYNKSASSDRKLEILARKVNGHPNHLNHQRTHDLRSVKSLDFDSDCGGQPRDVDYTSEPLGSKPLRPLPPKKPLRLSLQRAQSLQTVEGTDLDKKRANKRPHRGMTPFNGDQPNALHTASLGRNKYI</sequence>